<dbReference type="PANTHER" id="PTHR21461:SF52">
    <property type="entry name" value="GLYCOSYLTRANSFERASE FAMILY 92 PROTEIN"/>
    <property type="match status" value="1"/>
</dbReference>
<proteinExistence type="inferred from homology"/>
<keyword evidence="7 8" id="KW-0472">Membrane</keyword>
<reference evidence="10 11" key="1">
    <citation type="journal article" date="2019" name="Mol. Ecol. Resour.">
        <title>Chromosome-level genome assembly of Triplophysa tibetana, a fish adapted to the harsh high-altitude environment of the Tibetan Plateau.</title>
        <authorList>
            <person name="Yang X."/>
            <person name="Liu H."/>
            <person name="Ma Z."/>
            <person name="Zou Y."/>
            <person name="Zou M."/>
            <person name="Mao Y."/>
            <person name="Li X."/>
            <person name="Wang H."/>
            <person name="Chen T."/>
            <person name="Wang W."/>
            <person name="Yang R."/>
        </authorList>
    </citation>
    <scope>NUCLEOTIDE SEQUENCE [LARGE SCALE GENOMIC DNA]</scope>
    <source>
        <strain evidence="10">TTIB1903HZAU</strain>
        <tissue evidence="10">Muscle</tissue>
    </source>
</reference>
<dbReference type="Pfam" id="PF01697">
    <property type="entry name" value="Glyco_transf_92"/>
    <property type="match status" value="1"/>
</dbReference>
<evidence type="ECO:0000256" key="9">
    <source>
        <dbReference type="SAM" id="MobiDB-lite"/>
    </source>
</evidence>
<feature type="compositionally biased region" description="Polar residues" evidence="9">
    <location>
        <begin position="61"/>
        <end position="87"/>
    </location>
</feature>
<protein>
    <recommendedName>
        <fullName evidence="8">Glycosyltransferase family 92 protein</fullName>
        <ecNumber evidence="8">2.4.1.-</ecNumber>
    </recommendedName>
</protein>
<gene>
    <name evidence="10" type="ORF">E1301_Tti006380</name>
</gene>
<keyword evidence="4 8" id="KW-0808">Transferase</keyword>
<evidence type="ECO:0000256" key="1">
    <source>
        <dbReference type="ARBA" id="ARBA00004167"/>
    </source>
</evidence>
<keyword evidence="5 8" id="KW-0812">Transmembrane</keyword>
<evidence type="ECO:0000256" key="3">
    <source>
        <dbReference type="ARBA" id="ARBA00022676"/>
    </source>
</evidence>
<evidence type="ECO:0000313" key="11">
    <source>
        <dbReference type="Proteomes" id="UP000324632"/>
    </source>
</evidence>
<dbReference type="AlphaFoldDB" id="A0A5A9NY74"/>
<comment type="caution">
    <text evidence="10">The sequence shown here is derived from an EMBL/GenBank/DDBJ whole genome shotgun (WGS) entry which is preliminary data.</text>
</comment>
<keyword evidence="3 8" id="KW-0328">Glycosyltransferase</keyword>
<evidence type="ECO:0000256" key="5">
    <source>
        <dbReference type="ARBA" id="ARBA00022692"/>
    </source>
</evidence>
<name>A0A5A9NY74_9TELE</name>
<sequence length="484" mass="55203">MFKKGKYEVKYEKLASESESNPSSVKRSCLPKIRPLTLCFCVVTYIGIVVVTSFLKEKGQQLQNPKPIGPNNQNKPSDLPKPTSTKDGPNGSPPSKVCSIKVENGPLIKVNRHKTYVIGSYVEHRVTKEIKSIAIMQRYEPVTYYCVMCCDGGNISSTQAEYSIHSDHFNFDYGTADIMCKFSNACSAPTHVAITANNLAESITSFQTIENQVIPKYFRFNFTVCISVMFDYNKVLDLIEAMEMFKLLGVQKVAIYKTSCDSATQKVLDYYVKSGFLEVIPWTVEKHIKVSMGWQKGISPGELHYHGQIPALNDCVFRYMYQSRYVALQDIDELILPLHVRTWTELLLELEKQHGDDVGFEFENNVFPFTAETENKYEQDAWKNVPGTNILKYVNRIPNDPDRFNNIKVIVNPRLVLKATVHGLLETVNGRNTVRVRNEIARMYHLKHFEYPGDTHLIRDQRLWGYADDLIPAVSKVLEDCGFT</sequence>
<dbReference type="GO" id="GO:0016020">
    <property type="term" value="C:membrane"/>
    <property type="evidence" value="ECO:0007669"/>
    <property type="project" value="UniProtKB-SubCell"/>
</dbReference>
<dbReference type="PANTHER" id="PTHR21461">
    <property type="entry name" value="GLYCOSYLTRANSFERASE FAMILY 92 PROTEIN"/>
    <property type="match status" value="1"/>
</dbReference>
<accession>A0A5A9NY74</accession>
<evidence type="ECO:0000313" key="10">
    <source>
        <dbReference type="EMBL" id="KAA0714780.1"/>
    </source>
</evidence>
<feature type="transmembrane region" description="Helical" evidence="8">
    <location>
        <begin position="36"/>
        <end position="55"/>
    </location>
</feature>
<feature type="region of interest" description="Disordered" evidence="9">
    <location>
        <begin position="61"/>
        <end position="95"/>
    </location>
</feature>
<evidence type="ECO:0000256" key="8">
    <source>
        <dbReference type="RuleBase" id="RU366017"/>
    </source>
</evidence>
<dbReference type="EC" id="2.4.1.-" evidence="8"/>
<evidence type="ECO:0000256" key="7">
    <source>
        <dbReference type="ARBA" id="ARBA00023136"/>
    </source>
</evidence>
<organism evidence="10 11">
    <name type="scientific">Triplophysa tibetana</name>
    <dbReference type="NCBI Taxonomy" id="1572043"/>
    <lineage>
        <taxon>Eukaryota</taxon>
        <taxon>Metazoa</taxon>
        <taxon>Chordata</taxon>
        <taxon>Craniata</taxon>
        <taxon>Vertebrata</taxon>
        <taxon>Euteleostomi</taxon>
        <taxon>Actinopterygii</taxon>
        <taxon>Neopterygii</taxon>
        <taxon>Teleostei</taxon>
        <taxon>Ostariophysi</taxon>
        <taxon>Cypriniformes</taxon>
        <taxon>Nemacheilidae</taxon>
        <taxon>Triplophysa</taxon>
    </lineage>
</organism>
<keyword evidence="11" id="KW-1185">Reference proteome</keyword>
<dbReference type="GO" id="GO:0016757">
    <property type="term" value="F:glycosyltransferase activity"/>
    <property type="evidence" value="ECO:0007669"/>
    <property type="project" value="UniProtKB-UniRule"/>
</dbReference>
<keyword evidence="6 8" id="KW-1133">Transmembrane helix</keyword>
<dbReference type="InterPro" id="IPR008166">
    <property type="entry name" value="Glyco_transf_92"/>
</dbReference>
<dbReference type="Proteomes" id="UP000324632">
    <property type="component" value="Chromosome 11"/>
</dbReference>
<dbReference type="EMBL" id="SOYY01000011">
    <property type="protein sequence ID" value="KAA0714780.1"/>
    <property type="molecule type" value="Genomic_DNA"/>
</dbReference>
<evidence type="ECO:0000256" key="2">
    <source>
        <dbReference type="ARBA" id="ARBA00007647"/>
    </source>
</evidence>
<evidence type="ECO:0000256" key="6">
    <source>
        <dbReference type="ARBA" id="ARBA00022989"/>
    </source>
</evidence>
<comment type="similarity">
    <text evidence="2 8">Belongs to the glycosyltransferase 92 family.</text>
</comment>
<evidence type="ECO:0000256" key="4">
    <source>
        <dbReference type="ARBA" id="ARBA00022679"/>
    </source>
</evidence>
<comment type="subcellular location">
    <subcellularLocation>
        <location evidence="1">Membrane</location>
        <topology evidence="1">Single-pass membrane protein</topology>
    </subcellularLocation>
</comment>
<dbReference type="GO" id="GO:0005737">
    <property type="term" value="C:cytoplasm"/>
    <property type="evidence" value="ECO:0007669"/>
    <property type="project" value="TreeGrafter"/>
</dbReference>